<dbReference type="GO" id="GO:0006120">
    <property type="term" value="P:mitochondrial electron transport, NADH to ubiquinone"/>
    <property type="evidence" value="ECO:0007669"/>
    <property type="project" value="InterPro"/>
</dbReference>
<protein>
    <recommendedName>
        <fullName evidence="5 18">NADH-ubiquinone oxidoreductase chain 2</fullName>
        <ecNumber evidence="4 18">7.1.1.2</ecNumber>
    </recommendedName>
</protein>
<evidence type="ECO:0000256" key="4">
    <source>
        <dbReference type="ARBA" id="ARBA00012944"/>
    </source>
</evidence>
<feature type="transmembrane region" description="Helical" evidence="18">
    <location>
        <begin position="194"/>
        <end position="212"/>
    </location>
</feature>
<evidence type="ECO:0000256" key="17">
    <source>
        <dbReference type="ARBA" id="ARBA00049551"/>
    </source>
</evidence>
<keyword evidence="13 18" id="KW-0520">NAD</keyword>
<evidence type="ECO:0000256" key="6">
    <source>
        <dbReference type="ARBA" id="ARBA00022448"/>
    </source>
</evidence>
<name>A0A9E7V7E4_9CHEL</name>
<keyword evidence="9 18" id="KW-0999">Mitochondrion inner membrane</keyword>
<evidence type="ECO:0000256" key="5">
    <source>
        <dbReference type="ARBA" id="ARBA00021008"/>
    </source>
</evidence>
<feature type="transmembrane region" description="Helical" evidence="18">
    <location>
        <begin position="58"/>
        <end position="81"/>
    </location>
</feature>
<dbReference type="InterPro" id="IPR050175">
    <property type="entry name" value="Complex_I_Subunit_2"/>
</dbReference>
<reference evidence="20" key="1">
    <citation type="journal article" date="2022" name="Polar Biol.">
        <title>Mitochondrial genomes provide insight into interfamilial relationships within Pycnogonida.</title>
        <authorList>
            <person name="Zehnpfennig J.R."/>
            <person name="Varney R.M."/>
            <person name="Halanych K.M."/>
            <person name="Mahon A.R."/>
        </authorList>
    </citation>
    <scope>NUCLEOTIDE SEQUENCE</scope>
</reference>
<feature type="transmembrane region" description="Helical" evidence="18">
    <location>
        <begin position="146"/>
        <end position="164"/>
    </location>
</feature>
<evidence type="ECO:0000256" key="7">
    <source>
        <dbReference type="ARBA" id="ARBA00022660"/>
    </source>
</evidence>
<dbReference type="InterPro" id="IPR001750">
    <property type="entry name" value="ND/Mrp_TM"/>
</dbReference>
<comment type="subcellular location">
    <subcellularLocation>
        <location evidence="2 18">Mitochondrion inner membrane</location>
        <topology evidence="2 18">Multi-pass membrane protein</topology>
    </subcellularLocation>
</comment>
<evidence type="ECO:0000313" key="20">
    <source>
        <dbReference type="EMBL" id="UZA61287.1"/>
    </source>
</evidence>
<feature type="transmembrane region" description="Helical" evidence="18">
    <location>
        <begin position="302"/>
        <end position="322"/>
    </location>
</feature>
<evidence type="ECO:0000256" key="14">
    <source>
        <dbReference type="ARBA" id="ARBA00023075"/>
    </source>
</evidence>
<evidence type="ECO:0000256" key="16">
    <source>
        <dbReference type="ARBA" id="ARBA00023136"/>
    </source>
</evidence>
<comment type="function">
    <text evidence="1">Core subunit of the mitochondrial membrane respiratory chain NADH dehydrogenase (Complex I) that is believed to belong to the minimal assembly required for catalysis. Complex I functions in the transfer of electrons from NADH to the respiratory chain. The immediate electron acceptor for the enzyme is believed to be ubiquinone.</text>
</comment>
<evidence type="ECO:0000256" key="10">
    <source>
        <dbReference type="ARBA" id="ARBA00022967"/>
    </source>
</evidence>
<gene>
    <name evidence="20" type="primary">nad2</name>
</gene>
<accession>A0A9E7V7E4</accession>
<dbReference type="Pfam" id="PF00361">
    <property type="entry name" value="Proton_antipo_M"/>
    <property type="match status" value="1"/>
</dbReference>
<evidence type="ECO:0000259" key="19">
    <source>
        <dbReference type="Pfam" id="PF00361"/>
    </source>
</evidence>
<keyword evidence="7 18" id="KW-0679">Respiratory chain</keyword>
<comment type="similarity">
    <text evidence="3 18">Belongs to the complex I subunit 2 family.</text>
</comment>
<evidence type="ECO:0000256" key="11">
    <source>
        <dbReference type="ARBA" id="ARBA00022982"/>
    </source>
</evidence>
<dbReference type="InterPro" id="IPR003917">
    <property type="entry name" value="NADH_UbQ_OxRdtase_chain2"/>
</dbReference>
<dbReference type="PANTHER" id="PTHR46552">
    <property type="entry name" value="NADH-UBIQUINONE OXIDOREDUCTASE CHAIN 2"/>
    <property type="match status" value="1"/>
</dbReference>
<dbReference type="PRINTS" id="PR01436">
    <property type="entry name" value="NADHDHGNASE2"/>
</dbReference>
<dbReference type="EMBL" id="OK649914">
    <property type="protein sequence ID" value="UZA61287.1"/>
    <property type="molecule type" value="Genomic_DNA"/>
</dbReference>
<dbReference type="GO" id="GO:0005743">
    <property type="term" value="C:mitochondrial inner membrane"/>
    <property type="evidence" value="ECO:0007669"/>
    <property type="project" value="UniProtKB-SubCell"/>
</dbReference>
<evidence type="ECO:0000256" key="8">
    <source>
        <dbReference type="ARBA" id="ARBA00022692"/>
    </source>
</evidence>
<organism evidence="20">
    <name type="scientific">Rhynchothorax sp. JZ-2022</name>
    <dbReference type="NCBI Taxonomy" id="2992009"/>
    <lineage>
        <taxon>Eukaryota</taxon>
        <taxon>Metazoa</taxon>
        <taxon>Ecdysozoa</taxon>
        <taxon>Arthropoda</taxon>
        <taxon>Chelicerata</taxon>
        <taxon>Pycnogonida</taxon>
        <taxon>Pantopoda</taxon>
        <taxon>Rhynchothorax</taxon>
    </lineage>
</organism>
<evidence type="ECO:0000256" key="3">
    <source>
        <dbReference type="ARBA" id="ARBA00007012"/>
    </source>
</evidence>
<keyword evidence="10 18" id="KW-1278">Translocase</keyword>
<evidence type="ECO:0000256" key="13">
    <source>
        <dbReference type="ARBA" id="ARBA00023027"/>
    </source>
</evidence>
<feature type="transmembrane region" description="Helical" evidence="18">
    <location>
        <begin position="233"/>
        <end position="254"/>
    </location>
</feature>
<evidence type="ECO:0000256" key="12">
    <source>
        <dbReference type="ARBA" id="ARBA00022989"/>
    </source>
</evidence>
<keyword evidence="6" id="KW-0813">Transport</keyword>
<proteinExistence type="inferred from homology"/>
<geneLocation type="mitochondrion" evidence="20"/>
<keyword evidence="11 18" id="KW-0249">Electron transport</keyword>
<feature type="domain" description="NADH:quinone oxidoreductase/Mrp antiporter transmembrane" evidence="19">
    <location>
        <begin position="22"/>
        <end position="275"/>
    </location>
</feature>
<sequence>MKITKFYLLLLFGLTIFWGVSSSSWFSMWMALEMNGMMFIPLMWLHSTQHHIESIMKYFLIQSVSSMTLIGLSGSMNLPIFLCYTNLVYMMLFFTLLLKIGMFPFLFWYIEVINKCTFLSMLMIMTIQKLLPVIMISFIMDQLSNVMFVLICINALVGALMGLNQTVIKKIIGYSSVSHMSWLIVSVLKGCSIFIIYFSVYSMILLCLVMFIERSILKNFMELLMLKDSLFSMNILSLAGVPPFSGFIMKWVVIDSLLSMNLILVSIILILSSLISLYFYLRMMMIVPMNFLVKMKSQVSGFYFSFLMILNLMLFPLLIVIYL</sequence>
<evidence type="ECO:0000256" key="2">
    <source>
        <dbReference type="ARBA" id="ARBA00004448"/>
    </source>
</evidence>
<dbReference type="PANTHER" id="PTHR46552:SF1">
    <property type="entry name" value="NADH-UBIQUINONE OXIDOREDUCTASE CHAIN 2"/>
    <property type="match status" value="1"/>
</dbReference>
<keyword evidence="12 18" id="KW-1133">Transmembrane helix</keyword>
<feature type="transmembrane region" description="Helical" evidence="18">
    <location>
        <begin position="117"/>
        <end position="140"/>
    </location>
</feature>
<evidence type="ECO:0000256" key="1">
    <source>
        <dbReference type="ARBA" id="ARBA00003257"/>
    </source>
</evidence>
<keyword evidence="15 18" id="KW-0496">Mitochondrion</keyword>
<comment type="function">
    <text evidence="18">Core subunit of the mitochondrial membrane respiratory chain NADH dehydrogenase (Complex I) which catalyzes electron transfer from NADH through the respiratory chain, using ubiquinone as an electron acceptor. Essential for the catalytic activity and assembly of complex I.</text>
</comment>
<keyword evidence="8 18" id="KW-0812">Transmembrane</keyword>
<evidence type="ECO:0000256" key="15">
    <source>
        <dbReference type="ARBA" id="ARBA00023128"/>
    </source>
</evidence>
<evidence type="ECO:0000256" key="18">
    <source>
        <dbReference type="RuleBase" id="RU003403"/>
    </source>
</evidence>
<keyword evidence="14 18" id="KW-0830">Ubiquinone</keyword>
<dbReference type="EC" id="7.1.1.2" evidence="4 18"/>
<evidence type="ECO:0000256" key="9">
    <source>
        <dbReference type="ARBA" id="ARBA00022792"/>
    </source>
</evidence>
<keyword evidence="16 18" id="KW-0472">Membrane</keyword>
<dbReference type="AlphaFoldDB" id="A0A9E7V7E4"/>
<dbReference type="GO" id="GO:0008137">
    <property type="term" value="F:NADH dehydrogenase (ubiquinone) activity"/>
    <property type="evidence" value="ECO:0007669"/>
    <property type="project" value="UniProtKB-EC"/>
</dbReference>
<feature type="transmembrane region" description="Helical" evidence="18">
    <location>
        <begin position="87"/>
        <end position="110"/>
    </location>
</feature>
<feature type="transmembrane region" description="Helical" evidence="18">
    <location>
        <begin position="260"/>
        <end position="281"/>
    </location>
</feature>
<comment type="catalytic activity">
    <reaction evidence="17 18">
        <text>a ubiquinone + NADH + 5 H(+)(in) = a ubiquinol + NAD(+) + 4 H(+)(out)</text>
        <dbReference type="Rhea" id="RHEA:29091"/>
        <dbReference type="Rhea" id="RHEA-COMP:9565"/>
        <dbReference type="Rhea" id="RHEA-COMP:9566"/>
        <dbReference type="ChEBI" id="CHEBI:15378"/>
        <dbReference type="ChEBI" id="CHEBI:16389"/>
        <dbReference type="ChEBI" id="CHEBI:17976"/>
        <dbReference type="ChEBI" id="CHEBI:57540"/>
        <dbReference type="ChEBI" id="CHEBI:57945"/>
        <dbReference type="EC" id="7.1.1.2"/>
    </reaction>
</comment>